<keyword evidence="1" id="KW-0175">Coiled coil</keyword>
<dbReference type="PANTHER" id="PTHR31606">
    <property type="entry name" value="WW DOMAIN BINDING PROTEIN 2, ISOFORM E"/>
    <property type="match status" value="1"/>
</dbReference>
<dbReference type="CDD" id="cd13214">
    <property type="entry name" value="PH-GRAM_WBP2"/>
    <property type="match status" value="1"/>
</dbReference>
<evidence type="ECO:0000259" key="3">
    <source>
        <dbReference type="Pfam" id="PF02893"/>
    </source>
</evidence>
<evidence type="ECO:0000259" key="4">
    <source>
        <dbReference type="Pfam" id="PF19434"/>
    </source>
</evidence>
<keyword evidence="6" id="KW-1185">Reference proteome</keyword>
<dbReference type="EMBL" id="UYSL01020836">
    <property type="protein sequence ID" value="VDL76299.1"/>
    <property type="molecule type" value="Genomic_DNA"/>
</dbReference>
<feature type="domain" description="GRAM" evidence="3">
    <location>
        <begin position="355"/>
        <end position="440"/>
    </location>
</feature>
<feature type="coiled-coil region" evidence="1">
    <location>
        <begin position="257"/>
        <end position="313"/>
    </location>
</feature>
<accession>A0A0N4Y8X1</accession>
<reference evidence="5 6" key="2">
    <citation type="submission" date="2018-11" db="EMBL/GenBank/DDBJ databases">
        <authorList>
            <consortium name="Pathogen Informatics"/>
        </authorList>
    </citation>
    <scope>NUCLEOTIDE SEQUENCE [LARGE SCALE GENOMIC DNA]</scope>
</reference>
<evidence type="ECO:0000256" key="1">
    <source>
        <dbReference type="SAM" id="Coils"/>
    </source>
</evidence>
<dbReference type="Gene3D" id="2.30.29.30">
    <property type="entry name" value="Pleckstrin-homology domain (PH domain)/Phosphotyrosine-binding domain (PTB)"/>
    <property type="match status" value="1"/>
</dbReference>
<feature type="region of interest" description="Disordered" evidence="2">
    <location>
        <begin position="485"/>
        <end position="542"/>
    </location>
</feature>
<sequence>MPASVVDNAGSFNTMVDIRLKHWADKELPQKSVTAGWETLRDVFCNQVKNDTASRSDHDTIFDPLKEAVIEEAMSAHHWDNKALDYLRVIQLNAMEDRAVSDKRSWDSACQFMGKSASDRLNAVKQQLTDARGPGWISRWILWQTPSAENHFSGAVQDELGVMLSNNPEHKQSLTDEDILVIKRNLETKGVIEVPTETIRRQWNLMYKKHFLEKLVQNSRDCQSLYQHYRQGFNESDIDCQAVILFHRVQRMVKLTCNALRQQITNTEQRMLEKEIKEPEKKQKYLTGRRVDLAEELKQVRRIQEKLEEFMRMSVNTANTPDGRGVLIFNGEVILVFGQGVVMTIGKNNNENLDGKFHGSVYLTSHRVIFMPEDGRTFRSFEMPFSSMQDVHLEQPIFGANYLKGIALAMPGSNISGEIPWRLTFNKGGCIDFGRCLLEAVDRAERFRPRNAPPAYAPPRGDFYAAPPDYYAPPSNGYHGLRPPTQAFPDRPQSNQVFMCEAPPPYPGIGPDRPPMPTEQLHRAGSTLDSSDSGSGEVRKRH</sequence>
<dbReference type="AlphaFoldDB" id="A0A0N4Y8X1"/>
<dbReference type="InterPro" id="IPR011993">
    <property type="entry name" value="PH-like_dom_sf"/>
</dbReference>
<dbReference type="GO" id="GO:0003713">
    <property type="term" value="F:transcription coactivator activity"/>
    <property type="evidence" value="ECO:0007669"/>
    <property type="project" value="InterPro"/>
</dbReference>
<dbReference type="Proteomes" id="UP000271162">
    <property type="component" value="Unassembled WGS sequence"/>
</dbReference>
<evidence type="ECO:0000313" key="7">
    <source>
        <dbReference type="WBParaSite" id="NBR_0001270901-mRNA-1"/>
    </source>
</evidence>
<dbReference type="GO" id="GO:0005634">
    <property type="term" value="C:nucleus"/>
    <property type="evidence" value="ECO:0007669"/>
    <property type="project" value="TreeGrafter"/>
</dbReference>
<gene>
    <name evidence="5" type="ORF">NBR_LOCUS12710</name>
</gene>
<dbReference type="WBParaSite" id="NBR_0001270901-mRNA-1">
    <property type="protein sequence ID" value="NBR_0001270901-mRNA-1"/>
    <property type="gene ID" value="NBR_0001270901"/>
</dbReference>
<proteinExistence type="predicted"/>
<feature type="compositionally biased region" description="Pro residues" evidence="2">
    <location>
        <begin position="502"/>
        <end position="517"/>
    </location>
</feature>
<feature type="domain" description="Dynamin-like GTPase OPA1 C-terminal" evidence="4">
    <location>
        <begin position="1"/>
        <end position="313"/>
    </location>
</feature>
<dbReference type="Pfam" id="PF02893">
    <property type="entry name" value="GRAM"/>
    <property type="match status" value="1"/>
</dbReference>
<dbReference type="SUPFAM" id="SSF50729">
    <property type="entry name" value="PH domain-like"/>
    <property type="match status" value="1"/>
</dbReference>
<dbReference type="GO" id="GO:0031490">
    <property type="term" value="F:chromatin DNA binding"/>
    <property type="evidence" value="ECO:0007669"/>
    <property type="project" value="TreeGrafter"/>
</dbReference>
<organism evidence="7">
    <name type="scientific">Nippostrongylus brasiliensis</name>
    <name type="common">Rat hookworm</name>
    <dbReference type="NCBI Taxonomy" id="27835"/>
    <lineage>
        <taxon>Eukaryota</taxon>
        <taxon>Metazoa</taxon>
        <taxon>Ecdysozoa</taxon>
        <taxon>Nematoda</taxon>
        <taxon>Chromadorea</taxon>
        <taxon>Rhabditida</taxon>
        <taxon>Rhabditina</taxon>
        <taxon>Rhabditomorpha</taxon>
        <taxon>Strongyloidea</taxon>
        <taxon>Heligmosomidae</taxon>
        <taxon>Nippostrongylus</taxon>
    </lineage>
</organism>
<dbReference type="STRING" id="27835.A0A0N4Y8X1"/>
<evidence type="ECO:0000256" key="2">
    <source>
        <dbReference type="SAM" id="MobiDB-lite"/>
    </source>
</evidence>
<name>A0A0N4Y8X1_NIPBR</name>
<dbReference type="InterPro" id="IPR044852">
    <property type="entry name" value="WBP2-like"/>
</dbReference>
<protein>
    <submittedName>
        <fullName evidence="7">Putative ww domain-binding protein 2 (inferred by orthology to a S. mansoni protein)</fullName>
    </submittedName>
</protein>
<evidence type="ECO:0000313" key="6">
    <source>
        <dbReference type="Proteomes" id="UP000271162"/>
    </source>
</evidence>
<dbReference type="InterPro" id="IPR004182">
    <property type="entry name" value="GRAM"/>
</dbReference>
<dbReference type="Pfam" id="PF19434">
    <property type="entry name" value="OPA1_C"/>
    <property type="match status" value="1"/>
</dbReference>
<reference evidence="7" key="1">
    <citation type="submission" date="2017-02" db="UniProtKB">
        <authorList>
            <consortium name="WormBaseParasite"/>
        </authorList>
    </citation>
    <scope>IDENTIFICATION</scope>
</reference>
<dbReference type="PANTHER" id="PTHR31606:SF13">
    <property type="entry name" value="GRAM DOMAIN-CONTAINING PROTEIN"/>
    <property type="match status" value="1"/>
</dbReference>
<dbReference type="InterPro" id="IPR045817">
    <property type="entry name" value="OPA1_C"/>
</dbReference>
<evidence type="ECO:0000313" key="5">
    <source>
        <dbReference type="EMBL" id="VDL76299.1"/>
    </source>
</evidence>